<keyword evidence="2" id="KW-1185">Reference proteome</keyword>
<dbReference type="EMBL" id="FOLH01000001">
    <property type="protein sequence ID" value="SFB80745.1"/>
    <property type="molecule type" value="Genomic_DNA"/>
</dbReference>
<reference evidence="1 2" key="1">
    <citation type="submission" date="2016-10" db="EMBL/GenBank/DDBJ databases">
        <authorList>
            <person name="de Groot N.N."/>
        </authorList>
    </citation>
    <scope>NUCLEOTIDE SEQUENCE [LARGE SCALE GENOMIC DNA]</scope>
    <source>
        <strain evidence="1 2">DSM 18438</strain>
    </source>
</reference>
<dbReference type="InterPro" id="IPR010633">
    <property type="entry name" value="Phage_lambda_GpZ"/>
</dbReference>
<dbReference type="STRING" id="1122252.SAMN05660443_0250"/>
<protein>
    <submittedName>
        <fullName evidence="1">Prophage minor tail protein Z (GPZ)</fullName>
    </submittedName>
</protein>
<organism evidence="1 2">
    <name type="scientific">Marinospirillum celere</name>
    <dbReference type="NCBI Taxonomy" id="1122252"/>
    <lineage>
        <taxon>Bacteria</taxon>
        <taxon>Pseudomonadati</taxon>
        <taxon>Pseudomonadota</taxon>
        <taxon>Gammaproteobacteria</taxon>
        <taxon>Oceanospirillales</taxon>
        <taxon>Oceanospirillaceae</taxon>
        <taxon>Marinospirillum</taxon>
    </lineage>
</organism>
<dbReference type="RefSeq" id="WP_091957993.1">
    <property type="nucleotide sequence ID" value="NZ_FOLH01000001.1"/>
</dbReference>
<sequence>MTNANQQLKDSARELRVLDKRSDQAASRALNRAIQQARTAANRDIRDGLKLKSSYLNQQLRIAKKANSNDLEAVLSTRKRGVLMTRYPHRELQSGGVSVNIRGVRVKMPGAFLMRFANGRTGIMVRVASAAGKSKNGEGRSKGLETLYSPSPSQAFSTVMPDVKTLAAARVIGEYERLMRLKAA</sequence>
<proteinExistence type="predicted"/>
<gene>
    <name evidence="1" type="ORF">SAMN05660443_0250</name>
</gene>
<evidence type="ECO:0000313" key="1">
    <source>
        <dbReference type="EMBL" id="SFB80745.1"/>
    </source>
</evidence>
<name>A0A1I1E0L8_9GAMM</name>
<dbReference type="OrthoDB" id="6157741at2"/>
<dbReference type="AlphaFoldDB" id="A0A1I1E0L8"/>
<dbReference type="Pfam" id="PF06763">
    <property type="entry name" value="Minor_tail_Z"/>
    <property type="match status" value="1"/>
</dbReference>
<evidence type="ECO:0000313" key="2">
    <source>
        <dbReference type="Proteomes" id="UP000199058"/>
    </source>
</evidence>
<dbReference type="Proteomes" id="UP000199058">
    <property type="component" value="Unassembled WGS sequence"/>
</dbReference>
<accession>A0A1I1E0L8</accession>